<evidence type="ECO:0000256" key="4">
    <source>
        <dbReference type="ARBA" id="ARBA00023163"/>
    </source>
</evidence>
<feature type="domain" description="Sigma-54 factor interaction" evidence="5">
    <location>
        <begin position="156"/>
        <end position="384"/>
    </location>
</feature>
<dbReference type="PANTHER" id="PTHR32071:SF74">
    <property type="entry name" value="TRANSCRIPTIONAL ACTIVATOR ROCR"/>
    <property type="match status" value="1"/>
</dbReference>
<dbReference type="SMART" id="SM00382">
    <property type="entry name" value="AAA"/>
    <property type="match status" value="1"/>
</dbReference>
<evidence type="ECO:0000313" key="7">
    <source>
        <dbReference type="EMBL" id="MBU5436759.1"/>
    </source>
</evidence>
<dbReference type="InterPro" id="IPR002197">
    <property type="entry name" value="HTH_Fis"/>
</dbReference>
<dbReference type="CDD" id="cd00130">
    <property type="entry name" value="PAS"/>
    <property type="match status" value="1"/>
</dbReference>
<dbReference type="InterPro" id="IPR002078">
    <property type="entry name" value="Sigma_54_int"/>
</dbReference>
<dbReference type="Pfam" id="PF02954">
    <property type="entry name" value="HTH_8"/>
    <property type="match status" value="1"/>
</dbReference>
<dbReference type="PROSITE" id="PS00675">
    <property type="entry name" value="SIGMA54_INTERACT_1"/>
    <property type="match status" value="1"/>
</dbReference>
<dbReference type="InterPro" id="IPR025662">
    <property type="entry name" value="Sigma_54_int_dom_ATP-bd_1"/>
</dbReference>
<accession>A0ABS6E1T9</accession>
<dbReference type="Proteomes" id="UP000749471">
    <property type="component" value="Unassembled WGS sequence"/>
</dbReference>
<reference evidence="7 8" key="1">
    <citation type="submission" date="2021-06" db="EMBL/GenBank/DDBJ databases">
        <authorList>
            <person name="Sun Q."/>
            <person name="Li D."/>
        </authorList>
    </citation>
    <scope>NUCLEOTIDE SEQUENCE [LARGE SCALE GENOMIC DNA]</scope>
    <source>
        <strain evidence="7 8">MSJ-40</strain>
    </source>
</reference>
<keyword evidence="4" id="KW-0804">Transcription</keyword>
<feature type="domain" description="PAS" evidence="6">
    <location>
        <begin position="7"/>
        <end position="55"/>
    </location>
</feature>
<dbReference type="CDD" id="cd00009">
    <property type="entry name" value="AAA"/>
    <property type="match status" value="1"/>
</dbReference>
<organism evidence="7 8">
    <name type="scientific">Tissierella simiarum</name>
    <dbReference type="NCBI Taxonomy" id="2841534"/>
    <lineage>
        <taxon>Bacteria</taxon>
        <taxon>Bacillati</taxon>
        <taxon>Bacillota</taxon>
        <taxon>Tissierellia</taxon>
        <taxon>Tissierellales</taxon>
        <taxon>Tissierellaceae</taxon>
        <taxon>Tissierella</taxon>
    </lineage>
</organism>
<evidence type="ECO:0000256" key="1">
    <source>
        <dbReference type="ARBA" id="ARBA00022741"/>
    </source>
</evidence>
<keyword evidence="8" id="KW-1185">Reference proteome</keyword>
<dbReference type="RefSeq" id="WP_216516194.1">
    <property type="nucleotide sequence ID" value="NZ_JAHLPM010000001.1"/>
</dbReference>
<comment type="caution">
    <text evidence="7">The sequence shown here is derived from an EMBL/GenBank/DDBJ whole genome shotgun (WGS) entry which is preliminary data.</text>
</comment>
<sequence length="467" mass="53947">MIAQLKEEELFACILRNIDIGISVIDENGLFVYYNETMEKIEGIKAEEVIGKHVLEIHTNLNESSSTLLNCLRTGKRINNRIKVQVNKHGEVIYLVTTNVPIIKEDKIIGAIEYVKNENSFGELYDYLDKKHKNHKKEVKEIKDKDIIKGYTFEDFLTIEKELIILINKIKDMALYDYNVFISGETGTGKEIIAQSIHNRSQRKNKPFIAQNCAAIPENLLESIFFGTDKGSFTGAVDKMGLFEQAKGGTLLLDELNSLPIYLQAKLLRVLQEGYIRRIGGTEDILVDVRVIATINEKPELLIKGNRLREDLFYRLGPIYINIPPLRERKADIDYLTKVFIKRESKSIKVKEPILSKKVKQYFRDYSWVGNVRELKNVVKYIILNSACSEVVDIDYLPYYMKNNLIDKKIHDLNLEDLDYQDKVIEFEKVIINDALKTTKGNVSEASKLLGIKRQTLQYKIKKWQIE</sequence>
<dbReference type="EMBL" id="JAHLPM010000001">
    <property type="protein sequence ID" value="MBU5436759.1"/>
    <property type="molecule type" value="Genomic_DNA"/>
</dbReference>
<dbReference type="InterPro" id="IPR013767">
    <property type="entry name" value="PAS_fold"/>
</dbReference>
<dbReference type="Pfam" id="PF00989">
    <property type="entry name" value="PAS"/>
    <property type="match status" value="1"/>
</dbReference>
<evidence type="ECO:0000313" key="8">
    <source>
        <dbReference type="Proteomes" id="UP000749471"/>
    </source>
</evidence>
<evidence type="ECO:0000256" key="3">
    <source>
        <dbReference type="ARBA" id="ARBA00023015"/>
    </source>
</evidence>
<dbReference type="SMART" id="SM00091">
    <property type="entry name" value="PAS"/>
    <property type="match status" value="1"/>
</dbReference>
<keyword evidence="1" id="KW-0547">Nucleotide-binding</keyword>
<dbReference type="PROSITE" id="PS50045">
    <property type="entry name" value="SIGMA54_INTERACT_4"/>
    <property type="match status" value="1"/>
</dbReference>
<dbReference type="InterPro" id="IPR000014">
    <property type="entry name" value="PAS"/>
</dbReference>
<proteinExistence type="predicted"/>
<dbReference type="NCBIfam" id="TIGR00229">
    <property type="entry name" value="sensory_box"/>
    <property type="match status" value="1"/>
</dbReference>
<gene>
    <name evidence="7" type="ORF">KQI42_01995</name>
</gene>
<dbReference type="PANTHER" id="PTHR32071">
    <property type="entry name" value="TRANSCRIPTIONAL REGULATORY PROTEIN"/>
    <property type="match status" value="1"/>
</dbReference>
<dbReference type="PROSITE" id="PS50112">
    <property type="entry name" value="PAS"/>
    <property type="match status" value="1"/>
</dbReference>
<evidence type="ECO:0000259" key="5">
    <source>
        <dbReference type="PROSITE" id="PS50045"/>
    </source>
</evidence>
<keyword evidence="3" id="KW-0805">Transcription regulation</keyword>
<protein>
    <submittedName>
        <fullName evidence="7">Sigma 54-interacting transcriptional regulator</fullName>
    </submittedName>
</protein>
<evidence type="ECO:0000259" key="6">
    <source>
        <dbReference type="PROSITE" id="PS50112"/>
    </source>
</evidence>
<dbReference type="InterPro" id="IPR058031">
    <property type="entry name" value="AAA_lid_NorR"/>
</dbReference>
<keyword evidence="2" id="KW-0067">ATP-binding</keyword>
<dbReference type="Pfam" id="PF25601">
    <property type="entry name" value="AAA_lid_14"/>
    <property type="match status" value="1"/>
</dbReference>
<dbReference type="InterPro" id="IPR003593">
    <property type="entry name" value="AAA+_ATPase"/>
</dbReference>
<evidence type="ECO:0000256" key="2">
    <source>
        <dbReference type="ARBA" id="ARBA00022840"/>
    </source>
</evidence>
<dbReference type="Pfam" id="PF00158">
    <property type="entry name" value="Sigma54_activat"/>
    <property type="match status" value="1"/>
</dbReference>
<name>A0ABS6E1T9_9FIRM</name>